<dbReference type="RefSeq" id="WP_219156512.1">
    <property type="nucleotide sequence ID" value="NZ_JAHWGL010000003.1"/>
</dbReference>
<sequence length="91" mass="9848">MQELTKKIPESSEPAPTLRDLYNQMGPRNGLAARVVEHLAATGTTVALSTVFNVIYGRSNHAVITDAFLTVVAAEKQRRADVAARTRALAE</sequence>
<name>A0ABS6WUX8_9BACT</name>
<dbReference type="EMBL" id="JAHWGL010000003">
    <property type="protein sequence ID" value="MBW3127309.1"/>
    <property type="molecule type" value="Genomic_DNA"/>
</dbReference>
<evidence type="ECO:0000313" key="1">
    <source>
        <dbReference type="EMBL" id="MBW3127309.1"/>
    </source>
</evidence>
<comment type="caution">
    <text evidence="1">The sequence shown here is derived from an EMBL/GenBank/DDBJ whole genome shotgun (WGS) entry which is preliminary data.</text>
</comment>
<evidence type="ECO:0000313" key="2">
    <source>
        <dbReference type="Proteomes" id="UP000826188"/>
    </source>
</evidence>
<reference evidence="1 2" key="1">
    <citation type="submission" date="2021-07" db="EMBL/GenBank/DDBJ databases">
        <title>Hymenobacter profundi sp. nov., isolated from deep-sea water.</title>
        <authorList>
            <person name="Kim M.K."/>
        </authorList>
    </citation>
    <scope>NUCLEOTIDE SEQUENCE [LARGE SCALE GENOMIC DNA]</scope>
    <source>
        <strain evidence="1 2">M2</strain>
    </source>
</reference>
<organism evidence="1 2">
    <name type="scientific">Hymenobacter profundi</name>
    <dbReference type="NCBI Taxonomy" id="1982110"/>
    <lineage>
        <taxon>Bacteria</taxon>
        <taxon>Pseudomonadati</taxon>
        <taxon>Bacteroidota</taxon>
        <taxon>Cytophagia</taxon>
        <taxon>Cytophagales</taxon>
        <taxon>Hymenobacteraceae</taxon>
        <taxon>Hymenobacter</taxon>
    </lineage>
</organism>
<protein>
    <submittedName>
        <fullName evidence="1">Uncharacterized protein</fullName>
    </submittedName>
</protein>
<keyword evidence="2" id="KW-1185">Reference proteome</keyword>
<proteinExistence type="predicted"/>
<gene>
    <name evidence="1" type="ORF">KYK14_01990</name>
</gene>
<accession>A0ABS6WUX8</accession>
<dbReference type="Proteomes" id="UP000826188">
    <property type="component" value="Unassembled WGS sequence"/>
</dbReference>